<proteinExistence type="predicted"/>
<dbReference type="Proteomes" id="UP000249341">
    <property type="component" value="Unassembled WGS sequence"/>
</dbReference>
<keyword evidence="2" id="KW-1185">Reference proteome</keyword>
<gene>
    <name evidence="1" type="ORF">B0I29_13812</name>
</gene>
<dbReference type="AlphaFoldDB" id="A0A327YW61"/>
<accession>A0A327YW61</accession>
<organism evidence="1 2">
    <name type="scientific">Actinoplanes lutulentus</name>
    <dbReference type="NCBI Taxonomy" id="1287878"/>
    <lineage>
        <taxon>Bacteria</taxon>
        <taxon>Bacillati</taxon>
        <taxon>Actinomycetota</taxon>
        <taxon>Actinomycetes</taxon>
        <taxon>Micromonosporales</taxon>
        <taxon>Micromonosporaceae</taxon>
        <taxon>Actinoplanes</taxon>
    </lineage>
</organism>
<sequence length="181" mass="19967">MYELPPDQLRGAGLAGLTFTRVRLTEPLRPGDGLEDLRLLVAATSHVVRLTWTLDGQPDLPVDRLCHLIPPVSGTGSAARAYAKEWSSLHRYGCFHYRQGPGFVIVKDLRPGADARRMRIEDEDASGFLRMAVTSHAGELDPATRDMLADAETFGLVLRAGDSHLVLPHRIRHFPIPAWAA</sequence>
<dbReference type="InterPro" id="IPR043863">
    <property type="entry name" value="DUF5825"/>
</dbReference>
<reference evidence="1 2" key="1">
    <citation type="submission" date="2018-06" db="EMBL/GenBank/DDBJ databases">
        <title>Genomic Encyclopedia of Type Strains, Phase III (KMG-III): the genomes of soil and plant-associated and newly described type strains.</title>
        <authorList>
            <person name="Whitman W."/>
        </authorList>
    </citation>
    <scope>NUCLEOTIDE SEQUENCE [LARGE SCALE GENOMIC DNA]</scope>
    <source>
        <strain evidence="1 2">CGMCC 4.7090</strain>
    </source>
</reference>
<evidence type="ECO:0000313" key="1">
    <source>
        <dbReference type="EMBL" id="RAK24669.1"/>
    </source>
</evidence>
<dbReference type="EMBL" id="QLMJ01000038">
    <property type="protein sequence ID" value="RAK24669.1"/>
    <property type="molecule type" value="Genomic_DNA"/>
</dbReference>
<dbReference type="Pfam" id="PF19142">
    <property type="entry name" value="DUF5825"/>
    <property type="match status" value="1"/>
</dbReference>
<protein>
    <submittedName>
        <fullName evidence="1">Uncharacterized protein</fullName>
    </submittedName>
</protein>
<dbReference type="OrthoDB" id="3624112at2"/>
<evidence type="ECO:0000313" key="2">
    <source>
        <dbReference type="Proteomes" id="UP000249341"/>
    </source>
</evidence>
<name>A0A327YW61_9ACTN</name>
<comment type="caution">
    <text evidence="1">The sequence shown here is derived from an EMBL/GenBank/DDBJ whole genome shotgun (WGS) entry which is preliminary data.</text>
</comment>
<dbReference type="RefSeq" id="WP_111655287.1">
    <property type="nucleotide sequence ID" value="NZ_JACHWI010000007.1"/>
</dbReference>